<proteinExistence type="predicted"/>
<dbReference type="EMBL" id="OR769219">
    <property type="protein sequence ID" value="WQJ51273.1"/>
    <property type="molecule type" value="Genomic_DNA"/>
</dbReference>
<keyword evidence="2" id="KW-1185">Reference proteome</keyword>
<reference evidence="1 2" key="1">
    <citation type="submission" date="2023-11" db="EMBL/GenBank/DDBJ databases">
        <authorList>
            <person name="Cook R."/>
            <person name="Crisci M."/>
            <person name="Pye H."/>
            <person name="Adriaenssens E."/>
            <person name="Santini J."/>
        </authorList>
    </citation>
    <scope>NUCLEOTIDE SEQUENCE [LARGE SCALE GENOMIC DNA]</scope>
    <source>
        <strain evidence="1">Lak_Megaphage_RVC_AP3_GC26</strain>
    </source>
</reference>
<protein>
    <submittedName>
        <fullName evidence="1">Uncharacterized protein</fullName>
    </submittedName>
</protein>
<accession>A0ABZ0YZK1</accession>
<evidence type="ECO:0000313" key="1">
    <source>
        <dbReference type="EMBL" id="WQJ51273.1"/>
    </source>
</evidence>
<organism evidence="1 2">
    <name type="scientific">phage Lak_Megaphage_RVC_AP3_GC26</name>
    <dbReference type="NCBI Taxonomy" id="3109225"/>
    <lineage>
        <taxon>Viruses</taxon>
        <taxon>Duplodnaviria</taxon>
        <taxon>Heunggongvirae</taxon>
        <taxon>Uroviricota</taxon>
        <taxon>Caudoviricetes</taxon>
        <taxon>Caudoviricetes code 15 clade</taxon>
    </lineage>
</organism>
<dbReference type="Proteomes" id="UP001348805">
    <property type="component" value="Segment"/>
</dbReference>
<name>A0ABZ0YZK1_9CAUD</name>
<sequence>MPAYSNTLNNYITEKGSVIDNETLNKMLLSKDKVQDRIERSYAYDDGNTVIPGTPIDNNLDKQLDTLNEESGMNTLITQAAIAKAKSESDIREKTKQKHEQRTQFIESMMYQQGELYYQQHHYMMDGKTKRRVRKAIERAYDKGKYNKSGIYFEQPQVKQIVRKPKNTNTEPVNMQDILKM</sequence>
<evidence type="ECO:0000313" key="2">
    <source>
        <dbReference type="Proteomes" id="UP001348805"/>
    </source>
</evidence>